<dbReference type="GO" id="GO:0016491">
    <property type="term" value="F:oxidoreductase activity"/>
    <property type="evidence" value="ECO:0007669"/>
    <property type="project" value="UniProtKB-KW"/>
</dbReference>
<sequence>MFSSKQISASLWADTAPSRQAASAVAGRIDTDVAVIGGGFSGLSTALHLARAGHQVTVLEGMEVGFGGSGRNNGQVIPTMTAAEPDAIETRFGEAGERFVALVRDSASYLFDTVREEGIDCEGEQTGWFQPAHRESRLKLSRARVDAWAKRGAPARLVEAAECAELLGSDRWFGGMYNPTGGHINPLALARGLASACEAKGVAIREKSPVEAVERRDGRWHLRTPTGEVVARAVMLASNAYTGFLSSELAPKVARSVVPVLSWQMATRPLTDDQRKVVVPGRQAVSDTHGDLHFFRYDKRNRLVTGGALALGHNGPDRLREIVGRRLQAAFPVLGKPEFDFVWNGYIGMTEDRFPFICQLGPDFWCWAGCNGRGVALSVSLGREFAAAIAGTPVSQLALPMSDPKPIPMHGLVKTFAPPAMLQLYRWRDGRD</sequence>
<protein>
    <submittedName>
        <fullName evidence="3">Glycine/D-amino acid oxidase</fullName>
    </submittedName>
</protein>
<reference evidence="3 4" key="1">
    <citation type="submission" date="2017-08" db="EMBL/GenBank/DDBJ databases">
        <authorList>
            <person name="de Groot N.N."/>
        </authorList>
    </citation>
    <scope>NUCLEOTIDE SEQUENCE [LARGE SCALE GENOMIC DNA]</scope>
    <source>
        <strain evidence="3 4">USBA 352</strain>
    </source>
</reference>
<organism evidence="3 4">
    <name type="scientific">Stappia indica</name>
    <dbReference type="NCBI Taxonomy" id="538381"/>
    <lineage>
        <taxon>Bacteria</taxon>
        <taxon>Pseudomonadati</taxon>
        <taxon>Pseudomonadota</taxon>
        <taxon>Alphaproteobacteria</taxon>
        <taxon>Hyphomicrobiales</taxon>
        <taxon>Stappiaceae</taxon>
        <taxon>Stappia</taxon>
    </lineage>
</organism>
<keyword evidence="1" id="KW-0560">Oxidoreductase</keyword>
<dbReference type="AlphaFoldDB" id="A0A285T129"/>
<dbReference type="RefSeq" id="WP_097175467.1">
    <property type="nucleotide sequence ID" value="NZ_OBML01000008.1"/>
</dbReference>
<keyword evidence="4" id="KW-1185">Reference proteome</keyword>
<dbReference type="Proteomes" id="UP000219331">
    <property type="component" value="Unassembled WGS sequence"/>
</dbReference>
<dbReference type="InterPro" id="IPR036188">
    <property type="entry name" value="FAD/NAD-bd_sf"/>
</dbReference>
<feature type="domain" description="FAD dependent oxidoreductase" evidence="2">
    <location>
        <begin position="32"/>
        <end position="387"/>
    </location>
</feature>
<name>A0A285T129_9HYPH</name>
<evidence type="ECO:0000256" key="1">
    <source>
        <dbReference type="ARBA" id="ARBA00023002"/>
    </source>
</evidence>
<gene>
    <name evidence="3" type="ORF">SAMN05421512_10831</name>
</gene>
<dbReference type="Gene3D" id="3.50.50.60">
    <property type="entry name" value="FAD/NAD(P)-binding domain"/>
    <property type="match status" value="1"/>
</dbReference>
<dbReference type="SUPFAM" id="SSF51905">
    <property type="entry name" value="FAD/NAD(P)-binding domain"/>
    <property type="match status" value="1"/>
</dbReference>
<dbReference type="Pfam" id="PF01266">
    <property type="entry name" value="DAO"/>
    <property type="match status" value="1"/>
</dbReference>
<evidence type="ECO:0000313" key="3">
    <source>
        <dbReference type="EMBL" id="SOC14933.1"/>
    </source>
</evidence>
<dbReference type="OrthoDB" id="9806601at2"/>
<dbReference type="InterPro" id="IPR006076">
    <property type="entry name" value="FAD-dep_OxRdtase"/>
</dbReference>
<dbReference type="Gene3D" id="3.30.9.10">
    <property type="entry name" value="D-Amino Acid Oxidase, subunit A, domain 2"/>
    <property type="match status" value="1"/>
</dbReference>
<evidence type="ECO:0000313" key="4">
    <source>
        <dbReference type="Proteomes" id="UP000219331"/>
    </source>
</evidence>
<accession>A0A285T129</accession>
<dbReference type="PANTHER" id="PTHR13847">
    <property type="entry name" value="SARCOSINE DEHYDROGENASE-RELATED"/>
    <property type="match status" value="1"/>
</dbReference>
<proteinExistence type="predicted"/>
<evidence type="ECO:0000259" key="2">
    <source>
        <dbReference type="Pfam" id="PF01266"/>
    </source>
</evidence>
<dbReference type="STRING" id="538381.GCA_001696535_02875"/>
<dbReference type="PANTHER" id="PTHR13847:SF281">
    <property type="entry name" value="FAD DEPENDENT OXIDOREDUCTASE DOMAIN-CONTAINING PROTEIN"/>
    <property type="match status" value="1"/>
</dbReference>
<dbReference type="GO" id="GO:0005737">
    <property type="term" value="C:cytoplasm"/>
    <property type="evidence" value="ECO:0007669"/>
    <property type="project" value="TreeGrafter"/>
</dbReference>
<dbReference type="EMBL" id="OBML01000008">
    <property type="protein sequence ID" value="SOC14933.1"/>
    <property type="molecule type" value="Genomic_DNA"/>
</dbReference>